<sequence>LVAFECNGKDPGYVPYVFLPATYDFPMFIKRLLEILINKIFIYV</sequence>
<evidence type="ECO:0000313" key="2">
    <source>
        <dbReference type="Proteomes" id="UP000015105"/>
    </source>
</evidence>
<reference evidence="2" key="1">
    <citation type="journal article" date="2014" name="Science">
        <title>Ancient hybridizations among the ancestral genomes of bread wheat.</title>
        <authorList>
            <consortium name="International Wheat Genome Sequencing Consortium,"/>
            <person name="Marcussen T."/>
            <person name="Sandve S.R."/>
            <person name="Heier L."/>
            <person name="Spannagl M."/>
            <person name="Pfeifer M."/>
            <person name="Jakobsen K.S."/>
            <person name="Wulff B.B."/>
            <person name="Steuernagel B."/>
            <person name="Mayer K.F."/>
            <person name="Olsen O.A."/>
        </authorList>
    </citation>
    <scope>NUCLEOTIDE SEQUENCE [LARGE SCALE GENOMIC DNA]</scope>
    <source>
        <strain evidence="2">cv. AL8/78</strain>
    </source>
</reference>
<dbReference type="AlphaFoldDB" id="A0A453B982"/>
<reference evidence="2" key="2">
    <citation type="journal article" date="2017" name="Nat. Plants">
        <title>The Aegilops tauschii genome reveals multiple impacts of transposons.</title>
        <authorList>
            <person name="Zhao G."/>
            <person name="Zou C."/>
            <person name="Li K."/>
            <person name="Wang K."/>
            <person name="Li T."/>
            <person name="Gao L."/>
            <person name="Zhang X."/>
            <person name="Wang H."/>
            <person name="Yang Z."/>
            <person name="Liu X."/>
            <person name="Jiang W."/>
            <person name="Mao L."/>
            <person name="Kong X."/>
            <person name="Jiao Y."/>
            <person name="Jia J."/>
        </authorList>
    </citation>
    <scope>NUCLEOTIDE SEQUENCE [LARGE SCALE GENOMIC DNA]</scope>
    <source>
        <strain evidence="2">cv. AL8/78</strain>
    </source>
</reference>
<dbReference type="Proteomes" id="UP000015105">
    <property type="component" value="Chromosome 2D"/>
</dbReference>
<accession>A0A453B982</accession>
<name>A0A453B982_AEGTS</name>
<dbReference type="Gramene" id="AET2Gv20413800.4">
    <property type="protein sequence ID" value="AET2Gv20413800.4"/>
    <property type="gene ID" value="AET2Gv20413800"/>
</dbReference>
<evidence type="ECO:0000313" key="1">
    <source>
        <dbReference type="EnsemblPlants" id="AET2Gv20413800.4"/>
    </source>
</evidence>
<dbReference type="EnsemblPlants" id="AET2Gv20413800.4">
    <property type="protein sequence ID" value="AET2Gv20413800.4"/>
    <property type="gene ID" value="AET2Gv20413800"/>
</dbReference>
<organism evidence="1 2">
    <name type="scientific">Aegilops tauschii subsp. strangulata</name>
    <name type="common">Goatgrass</name>
    <dbReference type="NCBI Taxonomy" id="200361"/>
    <lineage>
        <taxon>Eukaryota</taxon>
        <taxon>Viridiplantae</taxon>
        <taxon>Streptophyta</taxon>
        <taxon>Embryophyta</taxon>
        <taxon>Tracheophyta</taxon>
        <taxon>Spermatophyta</taxon>
        <taxon>Magnoliopsida</taxon>
        <taxon>Liliopsida</taxon>
        <taxon>Poales</taxon>
        <taxon>Poaceae</taxon>
        <taxon>BOP clade</taxon>
        <taxon>Pooideae</taxon>
        <taxon>Triticodae</taxon>
        <taxon>Triticeae</taxon>
        <taxon>Triticinae</taxon>
        <taxon>Aegilops</taxon>
    </lineage>
</organism>
<reference evidence="1" key="5">
    <citation type="journal article" date="2021" name="G3 (Bethesda)">
        <title>Aegilops tauschii genome assembly Aet v5.0 features greater sequence contiguity and improved annotation.</title>
        <authorList>
            <person name="Wang L."/>
            <person name="Zhu T."/>
            <person name="Rodriguez J.C."/>
            <person name="Deal K.R."/>
            <person name="Dubcovsky J."/>
            <person name="McGuire P.E."/>
            <person name="Lux T."/>
            <person name="Spannagl M."/>
            <person name="Mayer K.F.X."/>
            <person name="Baldrich P."/>
            <person name="Meyers B.C."/>
            <person name="Huo N."/>
            <person name="Gu Y.Q."/>
            <person name="Zhou H."/>
            <person name="Devos K.M."/>
            <person name="Bennetzen J.L."/>
            <person name="Unver T."/>
            <person name="Budak H."/>
            <person name="Gulick P.J."/>
            <person name="Galiba G."/>
            <person name="Kalapos B."/>
            <person name="Nelson D.R."/>
            <person name="Li P."/>
            <person name="You F.M."/>
            <person name="Luo M.C."/>
            <person name="Dvorak J."/>
        </authorList>
    </citation>
    <scope>NUCLEOTIDE SEQUENCE [LARGE SCALE GENOMIC DNA]</scope>
    <source>
        <strain evidence="1">cv. AL8/78</strain>
    </source>
</reference>
<keyword evidence="2" id="KW-1185">Reference proteome</keyword>
<proteinExistence type="predicted"/>
<reference evidence="1" key="3">
    <citation type="journal article" date="2017" name="Nature">
        <title>Genome sequence of the progenitor of the wheat D genome Aegilops tauschii.</title>
        <authorList>
            <person name="Luo M.C."/>
            <person name="Gu Y.Q."/>
            <person name="Puiu D."/>
            <person name="Wang H."/>
            <person name="Twardziok S.O."/>
            <person name="Deal K.R."/>
            <person name="Huo N."/>
            <person name="Zhu T."/>
            <person name="Wang L."/>
            <person name="Wang Y."/>
            <person name="McGuire P.E."/>
            <person name="Liu S."/>
            <person name="Long H."/>
            <person name="Ramasamy R.K."/>
            <person name="Rodriguez J.C."/>
            <person name="Van S.L."/>
            <person name="Yuan L."/>
            <person name="Wang Z."/>
            <person name="Xia Z."/>
            <person name="Xiao L."/>
            <person name="Anderson O.D."/>
            <person name="Ouyang S."/>
            <person name="Liang Y."/>
            <person name="Zimin A.V."/>
            <person name="Pertea G."/>
            <person name="Qi P."/>
            <person name="Bennetzen J.L."/>
            <person name="Dai X."/>
            <person name="Dawson M.W."/>
            <person name="Muller H.G."/>
            <person name="Kugler K."/>
            <person name="Rivarola-Duarte L."/>
            <person name="Spannagl M."/>
            <person name="Mayer K.F.X."/>
            <person name="Lu F.H."/>
            <person name="Bevan M.W."/>
            <person name="Leroy P."/>
            <person name="Li P."/>
            <person name="You F.M."/>
            <person name="Sun Q."/>
            <person name="Liu Z."/>
            <person name="Lyons E."/>
            <person name="Wicker T."/>
            <person name="Salzberg S.L."/>
            <person name="Devos K.M."/>
            <person name="Dvorak J."/>
        </authorList>
    </citation>
    <scope>NUCLEOTIDE SEQUENCE [LARGE SCALE GENOMIC DNA]</scope>
    <source>
        <strain evidence="1">cv. AL8/78</strain>
    </source>
</reference>
<protein>
    <submittedName>
        <fullName evidence="1">Uncharacterized protein</fullName>
    </submittedName>
</protein>
<reference evidence="1" key="4">
    <citation type="submission" date="2019-03" db="UniProtKB">
        <authorList>
            <consortium name="EnsemblPlants"/>
        </authorList>
    </citation>
    <scope>IDENTIFICATION</scope>
</reference>